<evidence type="ECO:0000256" key="1">
    <source>
        <dbReference type="SAM" id="Phobius"/>
    </source>
</evidence>
<dbReference type="Proteomes" id="UP000480303">
    <property type="component" value="Unassembled WGS sequence"/>
</dbReference>
<evidence type="ECO:0000313" key="3">
    <source>
        <dbReference type="Proteomes" id="UP000480303"/>
    </source>
</evidence>
<keyword evidence="3" id="KW-1185">Reference proteome</keyword>
<keyword evidence="1" id="KW-1133">Transmembrane helix</keyword>
<gene>
    <name evidence="2" type="ORF">Hs30E_18390</name>
</gene>
<protein>
    <submittedName>
        <fullName evidence="2">Uncharacterized protein</fullName>
    </submittedName>
</protein>
<name>A0A6A0BG03_9LACT</name>
<keyword evidence="1" id="KW-0812">Transmembrane</keyword>
<dbReference type="AlphaFoldDB" id="A0A6A0BG03"/>
<comment type="caution">
    <text evidence="2">The sequence shown here is derived from an EMBL/GenBank/DDBJ whole genome shotgun (WGS) entry which is preliminary data.</text>
</comment>
<proteinExistence type="predicted"/>
<reference evidence="2 3" key="1">
    <citation type="submission" date="2020-02" db="EMBL/GenBank/DDBJ databases">
        <title>Draft genome sequence of Lactococcus sp. Hs30E4-3.</title>
        <authorList>
            <person name="Noda S."/>
            <person name="Yuki M."/>
            <person name="Ohkuma M."/>
        </authorList>
    </citation>
    <scope>NUCLEOTIDE SEQUENCE [LARGE SCALE GENOMIC DNA]</scope>
    <source>
        <strain evidence="2 3">Hs30E4-3</strain>
    </source>
</reference>
<sequence>MKRRNKIIIGVSVSIIFMGGIIMTQMKTPFDIFLTKDYTKPTKEEQINYLKKHEQEMTKGVEGWNPKIKSIQWQWDTVDVGQIGNGTPQGGGWMLTIEGRFNEMKDSSFTIGFELKNEKSFPDMNNFYQMQDFRIEGGTKLYE</sequence>
<feature type="transmembrane region" description="Helical" evidence="1">
    <location>
        <begin position="7"/>
        <end position="26"/>
    </location>
</feature>
<keyword evidence="1" id="KW-0472">Membrane</keyword>
<dbReference type="EMBL" id="BLLI01000073">
    <property type="protein sequence ID" value="GFH43288.1"/>
    <property type="molecule type" value="Genomic_DNA"/>
</dbReference>
<evidence type="ECO:0000313" key="2">
    <source>
        <dbReference type="EMBL" id="GFH43288.1"/>
    </source>
</evidence>
<organism evidence="2 3">
    <name type="scientific">Pseudolactococcus hodotermopsidis</name>
    <dbReference type="NCBI Taxonomy" id="2709157"/>
    <lineage>
        <taxon>Bacteria</taxon>
        <taxon>Bacillati</taxon>
        <taxon>Bacillota</taxon>
        <taxon>Bacilli</taxon>
        <taxon>Lactobacillales</taxon>
        <taxon>Streptococcaceae</taxon>
        <taxon>Pseudolactococcus</taxon>
    </lineage>
</organism>
<accession>A0A6A0BG03</accession>